<proteinExistence type="predicted"/>
<evidence type="ECO:0000313" key="1">
    <source>
        <dbReference type="EMBL" id="HGW94723.1"/>
    </source>
</evidence>
<sequence length="71" mass="8032">MVNLAESMSPQDRNQVTITLSERAMEEYRLIAKWLNMPVATLLRQVLEEHHQSPSVGALVRRAKEGVEGES</sequence>
<name>A0A832M4T4_9CYAN</name>
<gene>
    <name evidence="1" type="ORF">ENR47_10640</name>
</gene>
<dbReference type="EMBL" id="DSRD01000663">
    <property type="protein sequence ID" value="HGW94723.1"/>
    <property type="molecule type" value="Genomic_DNA"/>
</dbReference>
<evidence type="ECO:0008006" key="2">
    <source>
        <dbReference type="Google" id="ProtNLM"/>
    </source>
</evidence>
<reference evidence="1" key="1">
    <citation type="journal article" date="2020" name="mSystems">
        <title>Genome- and Community-Level Interaction Insights into Carbon Utilization and Element Cycling Functions of Hydrothermarchaeota in Hydrothermal Sediment.</title>
        <authorList>
            <person name="Zhou Z."/>
            <person name="Liu Y."/>
            <person name="Xu W."/>
            <person name="Pan J."/>
            <person name="Luo Z.H."/>
            <person name="Li M."/>
        </authorList>
    </citation>
    <scope>NUCLEOTIDE SEQUENCE [LARGE SCALE GENOMIC DNA]</scope>
    <source>
        <strain evidence="1">SpSt-402</strain>
    </source>
</reference>
<organism evidence="1">
    <name type="scientific">Oscillatoriales cyanobacterium SpSt-402</name>
    <dbReference type="NCBI Taxonomy" id="2282168"/>
    <lineage>
        <taxon>Bacteria</taxon>
        <taxon>Bacillati</taxon>
        <taxon>Cyanobacteriota</taxon>
        <taxon>Cyanophyceae</taxon>
        <taxon>Oscillatoriophycideae</taxon>
        <taxon>Oscillatoriales</taxon>
    </lineage>
</organism>
<accession>A0A832M4T4</accession>
<protein>
    <recommendedName>
        <fullName evidence="2">CopG-like ribbon-helix-helix domain-containing protein</fullName>
    </recommendedName>
</protein>
<comment type="caution">
    <text evidence="1">The sequence shown here is derived from an EMBL/GenBank/DDBJ whole genome shotgun (WGS) entry which is preliminary data.</text>
</comment>
<dbReference type="AlphaFoldDB" id="A0A832M4T4"/>